<dbReference type="PANTHER" id="PTHR43768:SF3">
    <property type="entry name" value="TREHALOSE 6-PHOSPHATE PHOSPHATASE"/>
    <property type="match status" value="1"/>
</dbReference>
<protein>
    <recommendedName>
        <fullName evidence="5">Trehalose 6-phosphate phosphatase</fullName>
        <ecNumber evidence="5">3.1.3.12</ecNumber>
    </recommendedName>
</protein>
<gene>
    <name evidence="6" type="ORF">SAMN04487959_10462</name>
</gene>
<dbReference type="SFLD" id="SFLDS00003">
    <property type="entry name" value="Haloacid_Dehalogenase"/>
    <property type="match status" value="1"/>
</dbReference>
<dbReference type="InterPro" id="IPR010976">
    <property type="entry name" value="B-phosphoglucomutase_hydrolase"/>
</dbReference>
<dbReference type="EMBL" id="FOPY01000004">
    <property type="protein sequence ID" value="SFH43640.1"/>
    <property type="molecule type" value="Genomic_DNA"/>
</dbReference>
<sequence>MQRPVHSPHDMTPTDYRAAVFDLDGVVTNTARIHCQAWRKLFDGYLAERAERHGEPFQAFDPENDYRRYVDGKPRYDGVSSFLEARGIQIPFGSPKDLPDEETICGLGNRKQRYFEQFLTAEGVDVFASSVAFIESVRKSGLQTALVSSSRNAQDILVRTGLDHLFDAVVDGIEAERLGLHGKPHPDIFRHAASLLSVPPGEALAVEDALSGVEAADRAGFGLVVGIDRARQRDELLAHGADIVVDDLAELMSHDAASESAIPNALDGFERLAEQLGERRPMVFLDYDGTLTPIVDRPEQAVLDDAMRHTLERLAERCTVAIVSGRDRANVAELVGIDTLVYAGSHGFDIAGPDGLHMQHDRAEEFLSALDEAETQLRTRLSHVSGVLVERKRFAIAVHYRLVDEGDVERVETAVAAVAGHQPQLRRTGGKKVFELRPQLPWDKGKAVLWLLDALGVAEDAVIPLYIGDDETDEDAFVALREHNGLGIFVGDITQATAASYRLDDTEAVGRFLDRLAATLGNTS</sequence>
<dbReference type="SFLD" id="SFLDG01129">
    <property type="entry name" value="C1.5:_HAD__Beta-PGM__Phosphata"/>
    <property type="match status" value="1"/>
</dbReference>
<reference evidence="6 7" key="1">
    <citation type="submission" date="2016-10" db="EMBL/GenBank/DDBJ databases">
        <authorList>
            <person name="de Groot N.N."/>
        </authorList>
    </citation>
    <scope>NUCLEOTIDE SEQUENCE [LARGE SCALE GENOMIC DNA]</scope>
    <source>
        <strain evidence="6 7">CGMCC 1.6848</strain>
    </source>
</reference>
<evidence type="ECO:0000256" key="1">
    <source>
        <dbReference type="ARBA" id="ARBA00005199"/>
    </source>
</evidence>
<dbReference type="NCBIfam" id="TIGR01484">
    <property type="entry name" value="HAD-SF-IIB"/>
    <property type="match status" value="1"/>
</dbReference>
<dbReference type="Pfam" id="PF02358">
    <property type="entry name" value="Trehalose_PPase"/>
    <property type="match status" value="1"/>
</dbReference>
<proteinExistence type="inferred from homology"/>
<dbReference type="PRINTS" id="PR00413">
    <property type="entry name" value="HADHALOGNASE"/>
</dbReference>
<dbReference type="GO" id="GO:0004805">
    <property type="term" value="F:trehalose-phosphatase activity"/>
    <property type="evidence" value="ECO:0007669"/>
    <property type="project" value="UniProtKB-EC"/>
</dbReference>
<organism evidence="6 7">
    <name type="scientific">Modicisalibacter xianhensis</name>
    <dbReference type="NCBI Taxonomy" id="442341"/>
    <lineage>
        <taxon>Bacteria</taxon>
        <taxon>Pseudomonadati</taxon>
        <taxon>Pseudomonadota</taxon>
        <taxon>Gammaproteobacteria</taxon>
        <taxon>Oceanospirillales</taxon>
        <taxon>Halomonadaceae</taxon>
        <taxon>Modicisalibacter</taxon>
    </lineage>
</organism>
<dbReference type="RefSeq" id="WP_092844459.1">
    <property type="nucleotide sequence ID" value="NZ_FOPY01000004.1"/>
</dbReference>
<keyword evidence="5" id="KW-0479">Metal-binding</keyword>
<dbReference type="InterPro" id="IPR036412">
    <property type="entry name" value="HAD-like_sf"/>
</dbReference>
<accession>A0A1I3A166</accession>
<keyword evidence="5" id="KW-0460">Magnesium</keyword>
<dbReference type="GO" id="GO:0005992">
    <property type="term" value="P:trehalose biosynthetic process"/>
    <property type="evidence" value="ECO:0007669"/>
    <property type="project" value="UniProtKB-UniPathway"/>
</dbReference>
<dbReference type="AlphaFoldDB" id="A0A1I3A166"/>
<dbReference type="CDD" id="cd01627">
    <property type="entry name" value="HAD_TPP"/>
    <property type="match status" value="1"/>
</dbReference>
<evidence type="ECO:0000256" key="2">
    <source>
        <dbReference type="ARBA" id="ARBA00006171"/>
    </source>
</evidence>
<dbReference type="Gene3D" id="3.30.70.1020">
    <property type="entry name" value="Trehalose-6-phosphate phosphatase related protein, domain 2"/>
    <property type="match status" value="1"/>
</dbReference>
<dbReference type="NCBIfam" id="TIGR01509">
    <property type="entry name" value="HAD-SF-IA-v3"/>
    <property type="match status" value="1"/>
</dbReference>
<dbReference type="GO" id="GO:0000287">
    <property type="term" value="F:magnesium ion binding"/>
    <property type="evidence" value="ECO:0007669"/>
    <property type="project" value="UniProtKB-ARBA"/>
</dbReference>
<evidence type="ECO:0000313" key="7">
    <source>
        <dbReference type="Proteomes" id="UP000199040"/>
    </source>
</evidence>
<keyword evidence="4 5" id="KW-0378">Hydrolase</keyword>
<dbReference type="SUPFAM" id="SSF56784">
    <property type="entry name" value="HAD-like"/>
    <property type="match status" value="2"/>
</dbReference>
<name>A0A1I3A166_9GAMM</name>
<keyword evidence="7" id="KW-1185">Reference proteome</keyword>
<dbReference type="InterPro" id="IPR006379">
    <property type="entry name" value="HAD-SF_hydro_IIB"/>
</dbReference>
<comment type="cofactor">
    <cofactor evidence="5">
        <name>Mg(2+)</name>
        <dbReference type="ChEBI" id="CHEBI:18420"/>
    </cofactor>
</comment>
<dbReference type="InterPro" id="IPR023198">
    <property type="entry name" value="PGP-like_dom2"/>
</dbReference>
<evidence type="ECO:0000256" key="3">
    <source>
        <dbReference type="ARBA" id="ARBA00008770"/>
    </source>
</evidence>
<dbReference type="STRING" id="442341.SAMN04487959_10462"/>
<comment type="similarity">
    <text evidence="2">Belongs to the HAD-like hydrolase superfamily. CbbY/CbbZ/Gph/YieH family.</text>
</comment>
<dbReference type="EC" id="3.1.3.12" evidence="5"/>
<dbReference type="PANTHER" id="PTHR43768">
    <property type="entry name" value="TREHALOSE 6-PHOSPHATE PHOSPHATASE"/>
    <property type="match status" value="1"/>
</dbReference>
<dbReference type="UniPathway" id="UPA00299"/>
<dbReference type="Pfam" id="PF00702">
    <property type="entry name" value="Hydrolase"/>
    <property type="match status" value="1"/>
</dbReference>
<evidence type="ECO:0000256" key="4">
    <source>
        <dbReference type="ARBA" id="ARBA00022801"/>
    </source>
</evidence>
<comment type="catalytic activity">
    <reaction evidence="5">
        <text>alpha,alpha-trehalose 6-phosphate + H2O = alpha,alpha-trehalose + phosphate</text>
        <dbReference type="Rhea" id="RHEA:23420"/>
        <dbReference type="ChEBI" id="CHEBI:15377"/>
        <dbReference type="ChEBI" id="CHEBI:16551"/>
        <dbReference type="ChEBI" id="CHEBI:43474"/>
        <dbReference type="ChEBI" id="CHEBI:58429"/>
        <dbReference type="EC" id="3.1.3.12"/>
    </reaction>
</comment>
<dbReference type="InterPro" id="IPR006439">
    <property type="entry name" value="HAD-SF_hydro_IA"/>
</dbReference>
<dbReference type="InterPro" id="IPR023214">
    <property type="entry name" value="HAD_sf"/>
</dbReference>
<dbReference type="InterPro" id="IPR044651">
    <property type="entry name" value="OTSB-like"/>
</dbReference>
<dbReference type="NCBIfam" id="TIGR00685">
    <property type="entry name" value="T6PP"/>
    <property type="match status" value="1"/>
</dbReference>
<evidence type="ECO:0000256" key="5">
    <source>
        <dbReference type="RuleBase" id="RU361117"/>
    </source>
</evidence>
<evidence type="ECO:0000313" key="6">
    <source>
        <dbReference type="EMBL" id="SFH43640.1"/>
    </source>
</evidence>
<dbReference type="Gene3D" id="3.40.50.1000">
    <property type="entry name" value="HAD superfamily/HAD-like"/>
    <property type="match status" value="2"/>
</dbReference>
<comment type="similarity">
    <text evidence="3 5">Belongs to the trehalose phosphatase family.</text>
</comment>
<comment type="pathway">
    <text evidence="1 5">Glycan biosynthesis; trehalose biosynthesis.</text>
</comment>
<dbReference type="InterPro" id="IPR003337">
    <property type="entry name" value="Trehalose_PPase"/>
</dbReference>
<dbReference type="Proteomes" id="UP000199040">
    <property type="component" value="Unassembled WGS sequence"/>
</dbReference>
<comment type="function">
    <text evidence="5">Removes the phosphate from trehalose 6-phosphate to produce free trehalose.</text>
</comment>
<dbReference type="NCBIfam" id="TIGR02009">
    <property type="entry name" value="PGMB-YQAB-SF"/>
    <property type="match status" value="1"/>
</dbReference>
<dbReference type="Gene3D" id="1.10.150.240">
    <property type="entry name" value="Putative phosphatase, domain 2"/>
    <property type="match status" value="1"/>
</dbReference>